<evidence type="ECO:0000313" key="1">
    <source>
        <dbReference type="EMBL" id="CAB4252770.1"/>
    </source>
</evidence>
<reference evidence="1 2" key="1">
    <citation type="submission" date="2020-05" db="EMBL/GenBank/DDBJ databases">
        <authorList>
            <person name="Casaregola S."/>
            <person name="Devillers H."/>
            <person name="Grondin C."/>
        </authorList>
    </citation>
    <scope>NUCLEOTIDE SEQUENCE [LARGE SCALE GENOMIC DNA]</scope>
    <source>
        <strain evidence="1 2">CLIB 1767</strain>
    </source>
</reference>
<organism evidence="1 2">
    <name type="scientific">Maudiozyma barnettii</name>
    <dbReference type="NCBI Taxonomy" id="61262"/>
    <lineage>
        <taxon>Eukaryota</taxon>
        <taxon>Fungi</taxon>
        <taxon>Dikarya</taxon>
        <taxon>Ascomycota</taxon>
        <taxon>Saccharomycotina</taxon>
        <taxon>Saccharomycetes</taxon>
        <taxon>Saccharomycetales</taxon>
        <taxon>Saccharomycetaceae</taxon>
        <taxon>Maudiozyma</taxon>
    </lineage>
</organism>
<name>A0A8H2ZGH6_9SACH</name>
<dbReference type="InterPro" id="IPR036412">
    <property type="entry name" value="HAD-like_sf"/>
</dbReference>
<keyword evidence="2" id="KW-1185">Reference proteome</keyword>
<proteinExistence type="predicted"/>
<dbReference type="PANTHER" id="PTHR28181">
    <property type="entry name" value="UPF0655 PROTEIN YCR015C"/>
    <property type="match status" value="1"/>
</dbReference>
<dbReference type="OrthoDB" id="10255128at2759"/>
<dbReference type="RefSeq" id="XP_041404808.1">
    <property type="nucleotide sequence ID" value="XM_041548874.1"/>
</dbReference>
<gene>
    <name evidence="1" type="ORF">KABA2_02S04004</name>
</gene>
<dbReference type="AlphaFoldDB" id="A0A8H2ZGH6"/>
<dbReference type="InterPro" id="IPR050849">
    <property type="entry name" value="HAD-like_hydrolase_phosphatase"/>
</dbReference>
<dbReference type="InterPro" id="IPR023214">
    <property type="entry name" value="HAD_sf"/>
</dbReference>
<dbReference type="GeneID" id="64855908"/>
<sequence>MSRNILICDFDETISNKDTISTFARLAYHVKPTASPNWSHFETTYMNGYNHLQPKYVQKRSLPLLAKLGTNDRITMDNYNVLFGSEIEYQRLCRNIELNSIQEIEKYNLFKGVSTRDVSTYVHSLFNGSVDSIVRKGFIECLGTLNIDVHDLFVISINWSRELIQDAISQQYISSSNIYCNDLLLDQNKESKCVYTGNFSKSLLTGSDKIEVLNKLYEDNNGSNNAENYNKFWYVGDSETDILCILEPQINGILLLDPQENEKKFLKLSIDVLGLDENTITNFMSDPQIRSLRFAEKQTGNGSYLAKTWFDITTLIQQNM</sequence>
<protein>
    <submittedName>
        <fullName evidence="1">Uncharacterized protein</fullName>
    </submittedName>
</protein>
<dbReference type="EMBL" id="CAEFZW010000002">
    <property type="protein sequence ID" value="CAB4252770.1"/>
    <property type="molecule type" value="Genomic_DNA"/>
</dbReference>
<dbReference type="PANTHER" id="PTHR28181:SF1">
    <property type="entry name" value="COLD TOLERANCE PROTEIN 1"/>
    <property type="match status" value="1"/>
</dbReference>
<accession>A0A8H2ZGH6</accession>
<dbReference type="Proteomes" id="UP000644660">
    <property type="component" value="Unassembled WGS sequence"/>
</dbReference>
<dbReference type="SUPFAM" id="SSF56784">
    <property type="entry name" value="HAD-like"/>
    <property type="match status" value="1"/>
</dbReference>
<dbReference type="Gene3D" id="3.40.50.1000">
    <property type="entry name" value="HAD superfamily/HAD-like"/>
    <property type="match status" value="1"/>
</dbReference>
<evidence type="ECO:0000313" key="2">
    <source>
        <dbReference type="Proteomes" id="UP000644660"/>
    </source>
</evidence>
<comment type="caution">
    <text evidence="1">The sequence shown here is derived from an EMBL/GenBank/DDBJ whole genome shotgun (WGS) entry which is preliminary data.</text>
</comment>